<reference evidence="2 3" key="1">
    <citation type="journal article" date="2012" name="J. Bacteriol.">
        <title>Complete genome sequences of Methylophaga sp. strain JAM1 and Methylophaga sp. strain JAM7.</title>
        <authorList>
            <person name="Villeneuve C."/>
            <person name="Martineau C."/>
            <person name="Mauffrey F."/>
            <person name="Villemur R."/>
        </authorList>
    </citation>
    <scope>NUCLEOTIDE SEQUENCE [LARGE SCALE GENOMIC DNA]</scope>
    <source>
        <strain evidence="2 3">JAM7</strain>
    </source>
</reference>
<evidence type="ECO:0000259" key="1">
    <source>
        <dbReference type="Pfam" id="PF23843"/>
    </source>
</evidence>
<evidence type="ECO:0000313" key="2">
    <source>
        <dbReference type="EMBL" id="AFJ02009.1"/>
    </source>
</evidence>
<dbReference type="RefSeq" id="WP_014703430.1">
    <property type="nucleotide sequence ID" value="NC_017856.1"/>
</dbReference>
<dbReference type="Pfam" id="PF23843">
    <property type="entry name" value="DUF7210"/>
    <property type="match status" value="1"/>
</dbReference>
<proteinExistence type="predicted"/>
<dbReference type="HOGENOM" id="CLU_2955250_0_0_6"/>
<dbReference type="EMBL" id="CP003380">
    <property type="protein sequence ID" value="AFJ02009.1"/>
    <property type="molecule type" value="Genomic_DNA"/>
</dbReference>
<dbReference type="STRING" id="754477.Q7C_840"/>
<evidence type="ECO:0000313" key="3">
    <source>
        <dbReference type="Proteomes" id="UP000009145"/>
    </source>
</evidence>
<accession>I1YGG6</accession>
<name>I1YGG6_METFJ</name>
<feature type="domain" description="DUF7210" evidence="1">
    <location>
        <begin position="11"/>
        <end position="48"/>
    </location>
</feature>
<gene>
    <name evidence="2" type="ordered locus">Q7C_840</name>
</gene>
<keyword evidence="3" id="KW-1185">Reference proteome</keyword>
<sequence length="59" mass="6666">MTKKDETPKKVEVVLLADHTHEGKPRKKGDKIQVTERQRAFLAERKKIAGADKPVSQAK</sequence>
<dbReference type="KEGG" id="mec:Q7C_840"/>
<organism evidence="2 3">
    <name type="scientific">Methylophaga frappieri (strain ATCC BAA-2434 / DSM 25690 / JAM7)</name>
    <dbReference type="NCBI Taxonomy" id="754477"/>
    <lineage>
        <taxon>Bacteria</taxon>
        <taxon>Pseudomonadati</taxon>
        <taxon>Pseudomonadota</taxon>
        <taxon>Gammaproteobacteria</taxon>
        <taxon>Thiotrichales</taxon>
        <taxon>Piscirickettsiaceae</taxon>
        <taxon>Methylophaga</taxon>
    </lineage>
</organism>
<dbReference type="AlphaFoldDB" id="I1YGG6"/>
<dbReference type="OrthoDB" id="5678374at2"/>
<dbReference type="PATRIC" id="fig|754477.3.peg.829"/>
<dbReference type="InterPro" id="IPR055634">
    <property type="entry name" value="DUF7210"/>
</dbReference>
<dbReference type="Proteomes" id="UP000009145">
    <property type="component" value="Chromosome"/>
</dbReference>
<protein>
    <recommendedName>
        <fullName evidence="1">DUF7210 domain-containing protein</fullName>
    </recommendedName>
</protein>